<accession>A0A3M7QDM6</accession>
<dbReference type="EMBL" id="REGN01006472">
    <property type="protein sequence ID" value="RNA09383.1"/>
    <property type="molecule type" value="Genomic_DNA"/>
</dbReference>
<proteinExistence type="predicted"/>
<evidence type="ECO:0000313" key="2">
    <source>
        <dbReference type="Proteomes" id="UP000276133"/>
    </source>
</evidence>
<comment type="caution">
    <text evidence="1">The sequence shown here is derived from an EMBL/GenBank/DDBJ whole genome shotgun (WGS) entry which is preliminary data.</text>
</comment>
<evidence type="ECO:0000313" key="1">
    <source>
        <dbReference type="EMBL" id="RNA09383.1"/>
    </source>
</evidence>
<reference evidence="1 2" key="1">
    <citation type="journal article" date="2018" name="Sci. Rep.">
        <title>Genomic signatures of local adaptation to the degree of environmental predictability in rotifers.</title>
        <authorList>
            <person name="Franch-Gras L."/>
            <person name="Hahn C."/>
            <person name="Garcia-Roger E.M."/>
            <person name="Carmona M.J."/>
            <person name="Serra M."/>
            <person name="Gomez A."/>
        </authorList>
    </citation>
    <scope>NUCLEOTIDE SEQUENCE [LARGE SCALE GENOMIC DNA]</scope>
    <source>
        <strain evidence="1">HYR1</strain>
    </source>
</reference>
<dbReference type="Proteomes" id="UP000276133">
    <property type="component" value="Unassembled WGS sequence"/>
</dbReference>
<sequence>MMPLWIEIRIFDSAARPEAGSGCPMLDFVEPISKGLALFLLNMSAMAFSSCGSPALVPVPCAST</sequence>
<organism evidence="1 2">
    <name type="scientific">Brachionus plicatilis</name>
    <name type="common">Marine rotifer</name>
    <name type="synonym">Brachionus muelleri</name>
    <dbReference type="NCBI Taxonomy" id="10195"/>
    <lineage>
        <taxon>Eukaryota</taxon>
        <taxon>Metazoa</taxon>
        <taxon>Spiralia</taxon>
        <taxon>Gnathifera</taxon>
        <taxon>Rotifera</taxon>
        <taxon>Eurotatoria</taxon>
        <taxon>Monogononta</taxon>
        <taxon>Pseudotrocha</taxon>
        <taxon>Ploima</taxon>
        <taxon>Brachionidae</taxon>
        <taxon>Brachionus</taxon>
    </lineage>
</organism>
<keyword evidence="2" id="KW-1185">Reference proteome</keyword>
<gene>
    <name evidence="1" type="ORF">BpHYR1_003557</name>
</gene>
<name>A0A3M7QDM6_BRAPC</name>
<dbReference type="AlphaFoldDB" id="A0A3M7QDM6"/>
<protein>
    <submittedName>
        <fullName evidence="1">Uncharacterized protein</fullName>
    </submittedName>
</protein>